<evidence type="ECO:0000313" key="2">
    <source>
        <dbReference type="EMBL" id="RPE29440.1"/>
    </source>
</evidence>
<dbReference type="Gene3D" id="3.40.50.150">
    <property type="entry name" value="Vaccinia Virus protein VP39"/>
    <property type="match status" value="1"/>
</dbReference>
<keyword evidence="2" id="KW-0830">Ubiquinone</keyword>
<dbReference type="RefSeq" id="WP_123820896.1">
    <property type="nucleotide sequence ID" value="NZ_RKQG01000002.1"/>
</dbReference>
<evidence type="ECO:0000259" key="1">
    <source>
        <dbReference type="Pfam" id="PF08241"/>
    </source>
</evidence>
<dbReference type="SUPFAM" id="SSF53335">
    <property type="entry name" value="S-adenosyl-L-methionine-dependent methyltransferases"/>
    <property type="match status" value="1"/>
</dbReference>
<dbReference type="Pfam" id="PF08241">
    <property type="entry name" value="Methyltransf_11"/>
    <property type="match status" value="1"/>
</dbReference>
<dbReference type="AlphaFoldDB" id="A0A3N4RRD7"/>
<name>A0A3N4RRD7_9ACTN</name>
<reference evidence="2 3" key="1">
    <citation type="submission" date="2018-11" db="EMBL/GenBank/DDBJ databases">
        <title>Sequencing the genomes of 1000 actinobacteria strains.</title>
        <authorList>
            <person name="Klenk H.-P."/>
        </authorList>
    </citation>
    <scope>NUCLEOTIDE SEQUENCE [LARGE SCALE GENOMIC DNA]</scope>
    <source>
        <strain evidence="2 3">DSM 44781</strain>
    </source>
</reference>
<comment type="caution">
    <text evidence="2">The sequence shown here is derived from an EMBL/GenBank/DDBJ whole genome shotgun (WGS) entry which is preliminary data.</text>
</comment>
<protein>
    <submittedName>
        <fullName evidence="2">Ubiquinone/menaquinone biosynthesis C-methylase UbiE</fullName>
    </submittedName>
</protein>
<feature type="domain" description="Methyltransferase type 11" evidence="1">
    <location>
        <begin position="54"/>
        <end position="144"/>
    </location>
</feature>
<gene>
    <name evidence="2" type="ORF">EDD38_6595</name>
</gene>
<dbReference type="CDD" id="cd02440">
    <property type="entry name" value="AdoMet_MTases"/>
    <property type="match status" value="1"/>
</dbReference>
<keyword evidence="3" id="KW-1185">Reference proteome</keyword>
<proteinExistence type="predicted"/>
<dbReference type="InterPro" id="IPR013216">
    <property type="entry name" value="Methyltransf_11"/>
</dbReference>
<evidence type="ECO:0000313" key="3">
    <source>
        <dbReference type="Proteomes" id="UP000266906"/>
    </source>
</evidence>
<dbReference type="InterPro" id="IPR029063">
    <property type="entry name" value="SAM-dependent_MTases_sf"/>
</dbReference>
<accession>A0A3N4RRD7</accession>
<dbReference type="EMBL" id="RKQG01000002">
    <property type="protein sequence ID" value="RPE29440.1"/>
    <property type="molecule type" value="Genomic_DNA"/>
</dbReference>
<dbReference type="Proteomes" id="UP000266906">
    <property type="component" value="Unassembled WGS sequence"/>
</dbReference>
<dbReference type="PANTHER" id="PTHR43591">
    <property type="entry name" value="METHYLTRANSFERASE"/>
    <property type="match status" value="1"/>
</dbReference>
<sequence>MPQSAPPTTAFDTNERTAWAGHGAVYAASFGRLCARPAGRLLDAAGVSAHHRVLDVGTGPGTVAAAAVARGALVTAVDAEPSMLELVRRNVPQARSGLATLPELPFPDGDFDAVVANFVLNHVGRPLLALAELRRVLRPGGRLAVTIWSGSPAPGQTLLPRALQAAGAVRPPHLGPLDPADDFARTPEGLAGLLTAAGLRDAHGRTLDFDHATTLDEWWSGPAAGVATVGLTLLAQPPAVRAEARRHYERLAEEYRTDPAQPDALLLPHRALLASATR</sequence>
<dbReference type="GO" id="GO:0008757">
    <property type="term" value="F:S-adenosylmethionine-dependent methyltransferase activity"/>
    <property type="evidence" value="ECO:0007669"/>
    <property type="project" value="InterPro"/>
</dbReference>
<organism evidence="2 3">
    <name type="scientific">Kitasatospora cineracea</name>
    <dbReference type="NCBI Taxonomy" id="88074"/>
    <lineage>
        <taxon>Bacteria</taxon>
        <taxon>Bacillati</taxon>
        <taxon>Actinomycetota</taxon>
        <taxon>Actinomycetes</taxon>
        <taxon>Kitasatosporales</taxon>
        <taxon>Streptomycetaceae</taxon>
        <taxon>Kitasatospora</taxon>
    </lineage>
</organism>
<dbReference type="PANTHER" id="PTHR43591:SF24">
    <property type="entry name" value="2-METHOXY-6-POLYPRENYL-1,4-BENZOQUINOL METHYLASE, MITOCHONDRIAL"/>
    <property type="match status" value="1"/>
</dbReference>